<sequence>MRTLTIVLSVALTQPAFADRQQFPPLDQATQDPSLVTFREELKQAVAARDIERVVSVACPDIYLSHGGNGGPAELRQNLTRPLETSGEPERDQADALREAYWDNLAETISSAGYFDDEGEFWMPTQWGIRLPPELDPFQTYFVDGTRVSLRQGAGRDSPLLQTISHELVTVSAFDLEQDYQNVLLTDGTTGYMHRDFLWSMVGHRAAFYKTRQGIWQLCTFVSGD</sequence>
<accession>A0A366XFQ5</accession>
<evidence type="ECO:0000313" key="2">
    <source>
        <dbReference type="Proteomes" id="UP000252706"/>
    </source>
</evidence>
<evidence type="ECO:0000313" key="1">
    <source>
        <dbReference type="EMBL" id="RBW62250.1"/>
    </source>
</evidence>
<dbReference type="AlphaFoldDB" id="A0A366XFQ5"/>
<organism evidence="1 2">
    <name type="scientific">Phaeobacter gallaeciensis</name>
    <dbReference type="NCBI Taxonomy" id="60890"/>
    <lineage>
        <taxon>Bacteria</taxon>
        <taxon>Pseudomonadati</taxon>
        <taxon>Pseudomonadota</taxon>
        <taxon>Alphaproteobacteria</taxon>
        <taxon>Rhodobacterales</taxon>
        <taxon>Roseobacteraceae</taxon>
        <taxon>Phaeobacter</taxon>
    </lineage>
</organism>
<dbReference type="RefSeq" id="WP_113821614.1">
    <property type="nucleotide sequence ID" value="NZ_QOCE01000003.1"/>
</dbReference>
<name>A0A366XFQ5_9RHOB</name>
<reference evidence="1 2" key="1">
    <citation type="submission" date="2018-07" db="EMBL/GenBank/DDBJ databases">
        <title>Modular assembly of carbohydrate-degrading microbial communities in the ocean.</title>
        <authorList>
            <person name="Enke T.N."/>
            <person name="Datta M.S."/>
            <person name="Schwartzman J.A."/>
            <person name="Cermak N."/>
            <person name="Schmitz D.A."/>
            <person name="Barrere J."/>
            <person name="Cordero O.X."/>
        </authorList>
    </citation>
    <scope>NUCLEOTIDE SEQUENCE [LARGE SCALE GENOMIC DNA]</scope>
    <source>
        <strain evidence="1 2">C3M10</strain>
    </source>
</reference>
<protein>
    <submittedName>
        <fullName evidence="1">SH3 domain-containing protein</fullName>
    </submittedName>
</protein>
<dbReference type="EMBL" id="QOCE01000003">
    <property type="protein sequence ID" value="RBW62250.1"/>
    <property type="molecule type" value="Genomic_DNA"/>
</dbReference>
<dbReference type="OrthoDB" id="7704378at2"/>
<dbReference type="Proteomes" id="UP000252706">
    <property type="component" value="Unassembled WGS sequence"/>
</dbReference>
<proteinExistence type="predicted"/>
<comment type="caution">
    <text evidence="1">The sequence shown here is derived from an EMBL/GenBank/DDBJ whole genome shotgun (WGS) entry which is preliminary data.</text>
</comment>
<gene>
    <name evidence="1" type="ORF">DS909_01205</name>
</gene>